<dbReference type="SUPFAM" id="SSF63418">
    <property type="entry name" value="MurE/MurF N-terminal domain"/>
    <property type="match status" value="1"/>
</dbReference>
<dbReference type="eggNOG" id="COG0769">
    <property type="taxonomic scope" value="Bacteria"/>
</dbReference>
<evidence type="ECO:0000256" key="11">
    <source>
        <dbReference type="ARBA" id="ARBA00023316"/>
    </source>
</evidence>
<keyword evidence="7" id="KW-0067">ATP-binding</keyword>
<dbReference type="SUPFAM" id="SSF53244">
    <property type="entry name" value="MurD-like peptide ligases, peptide-binding domain"/>
    <property type="match status" value="1"/>
</dbReference>
<dbReference type="GO" id="GO:0004326">
    <property type="term" value="F:tetrahydrofolylpolyglutamate synthase activity"/>
    <property type="evidence" value="ECO:0007669"/>
    <property type="project" value="InterPro"/>
</dbReference>
<dbReference type="InterPro" id="IPR000713">
    <property type="entry name" value="Mur_ligase_N"/>
</dbReference>
<dbReference type="GO" id="GO:0005737">
    <property type="term" value="C:cytoplasm"/>
    <property type="evidence" value="ECO:0007669"/>
    <property type="project" value="UniProtKB-SubCell"/>
</dbReference>
<evidence type="ECO:0000259" key="14">
    <source>
        <dbReference type="Pfam" id="PF02875"/>
    </source>
</evidence>
<dbReference type="Gene3D" id="3.40.1190.10">
    <property type="entry name" value="Mur-like, catalytic domain"/>
    <property type="match status" value="1"/>
</dbReference>
<dbReference type="PROSITE" id="PS01011">
    <property type="entry name" value="FOLYLPOLYGLU_SYNT_1"/>
    <property type="match status" value="1"/>
</dbReference>
<keyword evidence="3" id="KW-0963">Cytoplasm</keyword>
<dbReference type="EMBL" id="JPVP01000058">
    <property type="protein sequence ID" value="KGR83369.1"/>
    <property type="molecule type" value="Genomic_DNA"/>
</dbReference>
<dbReference type="SUPFAM" id="SSF53623">
    <property type="entry name" value="MurD-like peptide ligases, catalytic domain"/>
    <property type="match status" value="1"/>
</dbReference>
<keyword evidence="6" id="KW-0547">Nucleotide-binding</keyword>
<feature type="domain" description="Mur ligase central" evidence="15">
    <location>
        <begin position="105"/>
        <end position="295"/>
    </location>
</feature>
<proteinExistence type="inferred from homology"/>
<keyword evidence="8 12" id="KW-0133">Cell shape</keyword>
<evidence type="ECO:0000256" key="7">
    <source>
        <dbReference type="ARBA" id="ARBA00022840"/>
    </source>
</evidence>
<evidence type="ECO:0000256" key="6">
    <source>
        <dbReference type="ARBA" id="ARBA00022741"/>
    </source>
</evidence>
<comment type="similarity">
    <text evidence="2">Belongs to the MurCDEF family. MurE subfamily.</text>
</comment>
<evidence type="ECO:0000313" key="16">
    <source>
        <dbReference type="EMBL" id="KGR83369.1"/>
    </source>
</evidence>
<evidence type="ECO:0000313" key="17">
    <source>
        <dbReference type="Proteomes" id="UP000030437"/>
    </source>
</evidence>
<evidence type="ECO:0000256" key="3">
    <source>
        <dbReference type="ARBA" id="ARBA00022490"/>
    </source>
</evidence>
<comment type="caution">
    <text evidence="16">The sequence shown here is derived from an EMBL/GenBank/DDBJ whole genome shotgun (WGS) entry which is preliminary data.</text>
</comment>
<keyword evidence="11 12" id="KW-0961">Cell wall biogenesis/degradation</keyword>
<dbReference type="InterPro" id="IPR035911">
    <property type="entry name" value="MurE/MurF_N"/>
</dbReference>
<dbReference type="GO" id="GO:0071555">
    <property type="term" value="P:cell wall organization"/>
    <property type="evidence" value="ECO:0007669"/>
    <property type="project" value="UniProtKB-KW"/>
</dbReference>
<dbReference type="RefSeq" id="WP_036156491.1">
    <property type="nucleotide sequence ID" value="NZ_AVCX01000003.1"/>
</dbReference>
<dbReference type="STRING" id="1220589.CD32_16170"/>
<organism evidence="16 17">
    <name type="scientific">Lysinibacillus odysseyi 34hs-1 = NBRC 100172</name>
    <dbReference type="NCBI Taxonomy" id="1220589"/>
    <lineage>
        <taxon>Bacteria</taxon>
        <taxon>Bacillati</taxon>
        <taxon>Bacillota</taxon>
        <taxon>Bacilli</taxon>
        <taxon>Bacillales</taxon>
        <taxon>Bacillaceae</taxon>
        <taxon>Lysinibacillus</taxon>
    </lineage>
</organism>
<evidence type="ECO:0000256" key="4">
    <source>
        <dbReference type="ARBA" id="ARBA00022598"/>
    </source>
</evidence>
<dbReference type="InterPro" id="IPR036615">
    <property type="entry name" value="Mur_ligase_C_dom_sf"/>
</dbReference>
<dbReference type="GO" id="GO:0009252">
    <property type="term" value="P:peptidoglycan biosynthetic process"/>
    <property type="evidence" value="ECO:0007669"/>
    <property type="project" value="UniProtKB-UniPathway"/>
</dbReference>
<evidence type="ECO:0000256" key="2">
    <source>
        <dbReference type="ARBA" id="ARBA00005898"/>
    </source>
</evidence>
<keyword evidence="5 12" id="KW-0132">Cell division</keyword>
<comment type="pathway">
    <text evidence="1 12">Cell wall biogenesis; peptidoglycan biosynthesis.</text>
</comment>
<dbReference type="InterPro" id="IPR036565">
    <property type="entry name" value="Mur-like_cat_sf"/>
</dbReference>
<keyword evidence="9 12" id="KW-0573">Peptidoglycan synthesis</keyword>
<dbReference type="GO" id="GO:0005524">
    <property type="term" value="F:ATP binding"/>
    <property type="evidence" value="ECO:0007669"/>
    <property type="project" value="UniProtKB-KW"/>
</dbReference>
<evidence type="ECO:0000259" key="13">
    <source>
        <dbReference type="Pfam" id="PF01225"/>
    </source>
</evidence>
<dbReference type="Pfam" id="PF01225">
    <property type="entry name" value="Mur_ligase"/>
    <property type="match status" value="1"/>
</dbReference>
<evidence type="ECO:0000256" key="12">
    <source>
        <dbReference type="RuleBase" id="RU004135"/>
    </source>
</evidence>
<keyword evidence="4" id="KW-0436">Ligase</keyword>
<evidence type="ECO:0000259" key="15">
    <source>
        <dbReference type="Pfam" id="PF08245"/>
    </source>
</evidence>
<evidence type="ECO:0000256" key="9">
    <source>
        <dbReference type="ARBA" id="ARBA00022984"/>
    </source>
</evidence>
<dbReference type="Gene3D" id="3.40.1390.10">
    <property type="entry name" value="MurE/MurF, N-terminal domain"/>
    <property type="match status" value="1"/>
</dbReference>
<dbReference type="GO" id="GO:0051301">
    <property type="term" value="P:cell division"/>
    <property type="evidence" value="ECO:0007669"/>
    <property type="project" value="UniProtKB-KW"/>
</dbReference>
<dbReference type="InterPro" id="IPR013221">
    <property type="entry name" value="Mur_ligase_cen"/>
</dbReference>
<feature type="domain" description="Mur ligase C-terminal" evidence="14">
    <location>
        <begin position="317"/>
        <end position="439"/>
    </location>
</feature>
<dbReference type="PANTHER" id="PTHR23135">
    <property type="entry name" value="MUR LIGASE FAMILY MEMBER"/>
    <property type="match status" value="1"/>
</dbReference>
<feature type="domain" description="Mur ligase N-terminal catalytic" evidence="13">
    <location>
        <begin position="20"/>
        <end position="90"/>
    </location>
</feature>
<keyword evidence="17" id="KW-1185">Reference proteome</keyword>
<dbReference type="Proteomes" id="UP000030437">
    <property type="component" value="Unassembled WGS sequence"/>
</dbReference>
<accession>A0A0A3IF90</accession>
<dbReference type="UniPathway" id="UPA00219"/>
<evidence type="ECO:0000256" key="8">
    <source>
        <dbReference type="ARBA" id="ARBA00022960"/>
    </source>
</evidence>
<evidence type="ECO:0000256" key="5">
    <source>
        <dbReference type="ARBA" id="ARBA00022618"/>
    </source>
</evidence>
<dbReference type="Pfam" id="PF08245">
    <property type="entry name" value="Mur_ligase_M"/>
    <property type="match status" value="1"/>
</dbReference>
<dbReference type="PANTHER" id="PTHR23135:SF4">
    <property type="entry name" value="UDP-N-ACETYLMURAMOYL-L-ALANYL-D-GLUTAMATE--2,6-DIAMINOPIMELATE LIGASE MURE HOMOLOG, CHLOROPLASTIC"/>
    <property type="match status" value="1"/>
</dbReference>
<dbReference type="GO" id="GO:0008360">
    <property type="term" value="P:regulation of cell shape"/>
    <property type="evidence" value="ECO:0007669"/>
    <property type="project" value="UniProtKB-KW"/>
</dbReference>
<reference evidence="16 17" key="1">
    <citation type="submission" date="2014-02" db="EMBL/GenBank/DDBJ databases">
        <title>Draft genome sequence of Lysinibacillus odysseyi NBRC 100172.</title>
        <authorList>
            <person name="Zhang F."/>
            <person name="Wang G."/>
            <person name="Zhang L."/>
        </authorList>
    </citation>
    <scope>NUCLEOTIDE SEQUENCE [LARGE SCALE GENOMIC DNA]</scope>
    <source>
        <strain evidence="16 17">NBRC 100172</strain>
    </source>
</reference>
<dbReference type="Pfam" id="PF02875">
    <property type="entry name" value="Mur_ligase_C"/>
    <property type="match status" value="1"/>
</dbReference>
<dbReference type="InterPro" id="IPR005761">
    <property type="entry name" value="UDP-N-AcMur-Glu-dNH2Pim_ligase"/>
</dbReference>
<comment type="subcellular location">
    <subcellularLocation>
        <location evidence="12">Cytoplasm</location>
    </subcellularLocation>
</comment>
<evidence type="ECO:0000256" key="1">
    <source>
        <dbReference type="ARBA" id="ARBA00004752"/>
    </source>
</evidence>
<evidence type="ECO:0008006" key="18">
    <source>
        <dbReference type="Google" id="ProtNLM"/>
    </source>
</evidence>
<sequence>MKLDEIVWRLLNTKIPISLEIKGVTNNSRDIKSHYAFVAIEGAQTDGHHYIDQAIKNGAVIIFGEKQSFDCGVPYVTVPDSRRFLAELLALLNPQTMARKKLIGITGTNGKTTTAYLLHYLLSSYGYQTALLGTVVNIVNEQEIPSTNTTMDIVKFYELMNSSSDEFVVMEVSSHGIYQQRVYGIEFDVLIFTNLDYDHLDYHETMKQYFDVKARLFSQLKTSGAAIINGDQRWGQQLAAQIERPLVFGRHAAIQLTTDYLKRFTLSNGVESFSFYLPLAGVHNHYNGSAAVLAANYLQIPARMIQQLLIDFTGVPGRFQIFNGLNGSKIVVDYAHTADALVQCFQTIERFQPAGITHIFGFRTNRYQAKYEAMMDISKHYSSQTFLTLDKLEQHDPRALYEKYLTYLPPHRVIIDRTVAIELAMLNAEKEEWILITGMGPESYDVPFQLKTKNDIETVTCILDAFSNR</sequence>
<evidence type="ECO:0000256" key="10">
    <source>
        <dbReference type="ARBA" id="ARBA00023306"/>
    </source>
</evidence>
<dbReference type="OrthoDB" id="9800958at2"/>
<dbReference type="AlphaFoldDB" id="A0A0A3IF90"/>
<name>A0A0A3IF90_9BACI</name>
<dbReference type="InterPro" id="IPR004101">
    <property type="entry name" value="Mur_ligase_C"/>
</dbReference>
<protein>
    <recommendedName>
        <fullName evidence="18">UDP-N-acetylmuramoylalanyl-D-glutamate--2, 6-diaminopimelate ligase</fullName>
    </recommendedName>
</protein>
<dbReference type="InterPro" id="IPR018109">
    <property type="entry name" value="Folylpolyglutamate_synth_CS"/>
</dbReference>
<gene>
    <name evidence="16" type="ORF">CD32_16170</name>
</gene>
<dbReference type="NCBIfam" id="TIGR01085">
    <property type="entry name" value="murE"/>
    <property type="match status" value="1"/>
</dbReference>
<dbReference type="Gene3D" id="3.90.190.20">
    <property type="entry name" value="Mur ligase, C-terminal domain"/>
    <property type="match status" value="1"/>
</dbReference>
<keyword evidence="10 12" id="KW-0131">Cell cycle</keyword>